<dbReference type="Gene3D" id="3.40.1280.10">
    <property type="match status" value="1"/>
</dbReference>
<dbReference type="SUPFAM" id="SSF55315">
    <property type="entry name" value="L30e-like"/>
    <property type="match status" value="1"/>
</dbReference>
<dbReference type="EMBL" id="BAAAHE010000021">
    <property type="protein sequence ID" value="GAA0623300.1"/>
    <property type="molecule type" value="Genomic_DNA"/>
</dbReference>
<keyword evidence="1 4" id="KW-0489">Methyltransferase</keyword>
<evidence type="ECO:0000313" key="5">
    <source>
        <dbReference type="Proteomes" id="UP001500957"/>
    </source>
</evidence>
<dbReference type="InterPro" id="IPR051259">
    <property type="entry name" value="rRNA_Methyltransferase"/>
</dbReference>
<dbReference type="InterPro" id="IPR029028">
    <property type="entry name" value="Alpha/beta_knot_MTases"/>
</dbReference>
<evidence type="ECO:0000259" key="3">
    <source>
        <dbReference type="Pfam" id="PF00588"/>
    </source>
</evidence>
<evidence type="ECO:0000313" key="4">
    <source>
        <dbReference type="EMBL" id="GAA0623300.1"/>
    </source>
</evidence>
<dbReference type="InterPro" id="IPR029026">
    <property type="entry name" value="tRNA_m1G_MTases_N"/>
</dbReference>
<protein>
    <submittedName>
        <fullName evidence="4">RNA methyltransferase</fullName>
    </submittedName>
</protein>
<dbReference type="InterPro" id="IPR001537">
    <property type="entry name" value="SpoU_MeTrfase"/>
</dbReference>
<dbReference type="GO" id="GO:0032259">
    <property type="term" value="P:methylation"/>
    <property type="evidence" value="ECO:0007669"/>
    <property type="project" value="UniProtKB-KW"/>
</dbReference>
<accession>A0ABN1GY49</accession>
<feature type="domain" description="tRNA/rRNA methyltransferase SpoU type" evidence="3">
    <location>
        <begin position="123"/>
        <end position="265"/>
    </location>
</feature>
<keyword evidence="2" id="KW-0808">Transferase</keyword>
<sequence>MIPVEVGDPTDPRLADYARLTDVGHRVRREPAAGVFIAEGATVLERALDAGFTPRSLLLAPNRVEPAAALAARVAAAGAPVFVAGPDVLERLTGYHVHRGLLAAMDRRPLPTIAEVLAGARRVAVLEDITDHTNVGAAMRSAAAFGVDAVLVTPSCADPLYRRAIRTSMGACFTVPWTRLERWPEDIALLHDAGFVTAALTLGERAVPLDEFVARRPAAVALVLGSEGDGLRASTIAAAAVEVTIPMAGGIDSLNVAAAAAVAFYATR</sequence>
<name>A0ABN1GY49_9ACTN</name>
<proteinExistence type="predicted"/>
<reference evidence="4 5" key="1">
    <citation type="journal article" date="2019" name="Int. J. Syst. Evol. Microbiol.">
        <title>The Global Catalogue of Microorganisms (GCM) 10K type strain sequencing project: providing services to taxonomists for standard genome sequencing and annotation.</title>
        <authorList>
            <consortium name="The Broad Institute Genomics Platform"/>
            <consortium name="The Broad Institute Genome Sequencing Center for Infectious Disease"/>
            <person name="Wu L."/>
            <person name="Ma J."/>
        </authorList>
    </citation>
    <scope>NUCLEOTIDE SEQUENCE [LARGE SCALE GENOMIC DNA]</scope>
    <source>
        <strain evidence="4 5">JCM 10671</strain>
    </source>
</reference>
<evidence type="ECO:0000256" key="2">
    <source>
        <dbReference type="ARBA" id="ARBA00022679"/>
    </source>
</evidence>
<dbReference type="CDD" id="cd18095">
    <property type="entry name" value="SpoU-like_rRNA-MTase"/>
    <property type="match status" value="1"/>
</dbReference>
<keyword evidence="5" id="KW-1185">Reference proteome</keyword>
<dbReference type="Gene3D" id="3.30.1330.30">
    <property type="match status" value="1"/>
</dbReference>
<dbReference type="SUPFAM" id="SSF75217">
    <property type="entry name" value="alpha/beta knot"/>
    <property type="match status" value="1"/>
</dbReference>
<dbReference type="GO" id="GO:0008168">
    <property type="term" value="F:methyltransferase activity"/>
    <property type="evidence" value="ECO:0007669"/>
    <property type="project" value="UniProtKB-KW"/>
</dbReference>
<dbReference type="InterPro" id="IPR029064">
    <property type="entry name" value="Ribosomal_eL30-like_sf"/>
</dbReference>
<dbReference type="PANTHER" id="PTHR43191">
    <property type="entry name" value="RRNA METHYLTRANSFERASE 3"/>
    <property type="match status" value="1"/>
</dbReference>
<dbReference type="PANTHER" id="PTHR43191:SF12">
    <property type="entry name" value="RRNA METHYLASE"/>
    <property type="match status" value="1"/>
</dbReference>
<comment type="caution">
    <text evidence="4">The sequence shown here is derived from an EMBL/GenBank/DDBJ whole genome shotgun (WGS) entry which is preliminary data.</text>
</comment>
<evidence type="ECO:0000256" key="1">
    <source>
        <dbReference type="ARBA" id="ARBA00022603"/>
    </source>
</evidence>
<dbReference type="Proteomes" id="UP001500957">
    <property type="component" value="Unassembled WGS sequence"/>
</dbReference>
<organism evidence="4 5">
    <name type="scientific">Sporichthya brevicatena</name>
    <dbReference type="NCBI Taxonomy" id="171442"/>
    <lineage>
        <taxon>Bacteria</taxon>
        <taxon>Bacillati</taxon>
        <taxon>Actinomycetota</taxon>
        <taxon>Actinomycetes</taxon>
        <taxon>Sporichthyales</taxon>
        <taxon>Sporichthyaceae</taxon>
        <taxon>Sporichthya</taxon>
    </lineage>
</organism>
<gene>
    <name evidence="4" type="ORF">GCM10009547_27940</name>
</gene>
<dbReference type="Pfam" id="PF00588">
    <property type="entry name" value="SpoU_methylase"/>
    <property type="match status" value="1"/>
</dbReference>